<reference evidence="2 3" key="1">
    <citation type="submission" date="2018-11" db="EMBL/GenBank/DDBJ databases">
        <authorList>
            <consortium name="Pathogen Informatics"/>
        </authorList>
    </citation>
    <scope>NUCLEOTIDE SEQUENCE [LARGE SCALE GENOMIC DNA]</scope>
    <source>
        <strain>Denwood</strain>
        <strain evidence="3">Zambia</strain>
    </source>
</reference>
<evidence type="ECO:0000313" key="2">
    <source>
        <dbReference type="EMBL" id="VDP61853.1"/>
    </source>
</evidence>
<evidence type="ECO:0000313" key="3">
    <source>
        <dbReference type="Proteomes" id="UP000269396"/>
    </source>
</evidence>
<dbReference type="Proteomes" id="UP000269396">
    <property type="component" value="Unassembled WGS sequence"/>
</dbReference>
<accession>A0A183PEK0</accession>
<proteinExistence type="predicted"/>
<dbReference type="AlphaFoldDB" id="A0A183PEK0"/>
<gene>
    <name evidence="2" type="ORF">SMTD_LOCUS12786</name>
</gene>
<keyword evidence="3" id="KW-1185">Reference proteome</keyword>
<evidence type="ECO:0000256" key="1">
    <source>
        <dbReference type="SAM" id="MobiDB-lite"/>
    </source>
</evidence>
<feature type="region of interest" description="Disordered" evidence="1">
    <location>
        <begin position="1"/>
        <end position="45"/>
    </location>
</feature>
<sequence>MESSGPTEKRKTEEHNIPRNGGSHEKNEQELDSTGKKGPEQSGLENVGWRPMLAWWNLSLASPILAFTSASDPPCSSMMPTWFVKDSTSSRVSLSNVS</sequence>
<name>A0A183PEK0_9TREM</name>
<feature type="compositionally biased region" description="Basic and acidic residues" evidence="1">
    <location>
        <begin position="7"/>
        <end position="39"/>
    </location>
</feature>
<organism evidence="2 3">
    <name type="scientific">Schistosoma mattheei</name>
    <dbReference type="NCBI Taxonomy" id="31246"/>
    <lineage>
        <taxon>Eukaryota</taxon>
        <taxon>Metazoa</taxon>
        <taxon>Spiralia</taxon>
        <taxon>Lophotrochozoa</taxon>
        <taxon>Platyhelminthes</taxon>
        <taxon>Trematoda</taxon>
        <taxon>Digenea</taxon>
        <taxon>Strigeidida</taxon>
        <taxon>Schistosomatoidea</taxon>
        <taxon>Schistosomatidae</taxon>
        <taxon>Schistosoma</taxon>
    </lineage>
</organism>
<protein>
    <submittedName>
        <fullName evidence="2">Uncharacterized protein</fullName>
    </submittedName>
</protein>
<dbReference type="EMBL" id="UZAL01032804">
    <property type="protein sequence ID" value="VDP61853.1"/>
    <property type="molecule type" value="Genomic_DNA"/>
</dbReference>